<dbReference type="InterPro" id="IPR050791">
    <property type="entry name" value="Aldo-Keto_reductase"/>
</dbReference>
<dbReference type="Pfam" id="PF00248">
    <property type="entry name" value="Aldo_ket_red"/>
    <property type="match status" value="1"/>
</dbReference>
<dbReference type="GO" id="GO:0016491">
    <property type="term" value="F:oxidoreductase activity"/>
    <property type="evidence" value="ECO:0007669"/>
    <property type="project" value="UniProtKB-KW"/>
</dbReference>
<evidence type="ECO:0000259" key="2">
    <source>
        <dbReference type="Pfam" id="PF00248"/>
    </source>
</evidence>
<dbReference type="PROSITE" id="PS51257">
    <property type="entry name" value="PROKAR_LIPOPROTEIN"/>
    <property type="match status" value="1"/>
</dbReference>
<sequence>MAPPTRTLGRNGPQVTAIGLGCMSLGGAYATEPQPAEEKLKLLDKAWEMGARFWDTADIYADSEDRIGDWFRANPEKRNDIFLATKFAAIVDRERRSMEVRSDPEYIPIACAKSLERLGVETIDLYYCHRVDGKTPIERTVEAMVQLKNEGKIRHIGLSEVSAATIRRAHAVHPIAAVQLEYSPFTLDIEKKTGGAASVLETCQELGIAVVAYSPMGRGLLTGQIKSFDDIPEKDFRRNVAKYSSENYPKILDLVAKIGTIAERHGVSTAQVCLAWVLAQGEMVIPIPGTKTIKYLEQNMAASDIRLSEGEIKELRGYAEATELIGDRYPPGLGGSLLADTPEL</sequence>
<evidence type="ECO:0000256" key="1">
    <source>
        <dbReference type="ARBA" id="ARBA00023002"/>
    </source>
</evidence>
<protein>
    <recommendedName>
        <fullName evidence="2">NADP-dependent oxidoreductase domain-containing protein</fullName>
    </recommendedName>
</protein>
<dbReference type="InterPro" id="IPR036812">
    <property type="entry name" value="NAD(P)_OxRdtase_dom_sf"/>
</dbReference>
<keyword evidence="1" id="KW-0560">Oxidoreductase</keyword>
<dbReference type="InterPro" id="IPR023210">
    <property type="entry name" value="NADP_OxRdtase_dom"/>
</dbReference>
<dbReference type="SUPFAM" id="SSF51430">
    <property type="entry name" value="NAD(P)-linked oxidoreductase"/>
    <property type="match status" value="1"/>
</dbReference>
<evidence type="ECO:0000313" key="3">
    <source>
        <dbReference type="EMBL" id="KAK4445239.1"/>
    </source>
</evidence>
<gene>
    <name evidence="3" type="ORF">QBC34DRAFT_358504</name>
</gene>
<accession>A0AAV9GAV9</accession>
<evidence type="ECO:0000313" key="4">
    <source>
        <dbReference type="Proteomes" id="UP001321760"/>
    </source>
</evidence>
<dbReference type="AlphaFoldDB" id="A0AAV9GAV9"/>
<proteinExistence type="predicted"/>
<keyword evidence="4" id="KW-1185">Reference proteome</keyword>
<dbReference type="Proteomes" id="UP001321760">
    <property type="component" value="Unassembled WGS sequence"/>
</dbReference>
<comment type="caution">
    <text evidence="3">The sequence shown here is derived from an EMBL/GenBank/DDBJ whole genome shotgun (WGS) entry which is preliminary data.</text>
</comment>
<dbReference type="EMBL" id="MU865967">
    <property type="protein sequence ID" value="KAK4445239.1"/>
    <property type="molecule type" value="Genomic_DNA"/>
</dbReference>
<name>A0AAV9GAV9_9PEZI</name>
<reference evidence="3" key="2">
    <citation type="submission" date="2023-05" db="EMBL/GenBank/DDBJ databases">
        <authorList>
            <consortium name="Lawrence Berkeley National Laboratory"/>
            <person name="Steindorff A."/>
            <person name="Hensen N."/>
            <person name="Bonometti L."/>
            <person name="Westerberg I."/>
            <person name="Brannstrom I.O."/>
            <person name="Guillou S."/>
            <person name="Cros-Aarteil S."/>
            <person name="Calhoun S."/>
            <person name="Haridas S."/>
            <person name="Kuo A."/>
            <person name="Mondo S."/>
            <person name="Pangilinan J."/>
            <person name="Riley R."/>
            <person name="Labutti K."/>
            <person name="Andreopoulos B."/>
            <person name="Lipzen A."/>
            <person name="Chen C."/>
            <person name="Yanf M."/>
            <person name="Daum C."/>
            <person name="Ng V."/>
            <person name="Clum A."/>
            <person name="Ohm R."/>
            <person name="Martin F."/>
            <person name="Silar P."/>
            <person name="Natvig D."/>
            <person name="Lalanne C."/>
            <person name="Gautier V."/>
            <person name="Ament-Velasquez S.L."/>
            <person name="Kruys A."/>
            <person name="Hutchinson M.I."/>
            <person name="Powell A.J."/>
            <person name="Barry K."/>
            <person name="Miller A.N."/>
            <person name="Grigoriev I.V."/>
            <person name="Debuchy R."/>
            <person name="Gladieux P."/>
            <person name="Thoren M.H."/>
            <person name="Johannesson H."/>
        </authorList>
    </citation>
    <scope>NUCLEOTIDE SEQUENCE</scope>
    <source>
        <strain evidence="3">PSN243</strain>
    </source>
</reference>
<feature type="domain" description="NADP-dependent oxidoreductase" evidence="2">
    <location>
        <begin position="17"/>
        <end position="317"/>
    </location>
</feature>
<dbReference type="GO" id="GO:0005737">
    <property type="term" value="C:cytoplasm"/>
    <property type="evidence" value="ECO:0007669"/>
    <property type="project" value="TreeGrafter"/>
</dbReference>
<dbReference type="Gene3D" id="3.20.20.100">
    <property type="entry name" value="NADP-dependent oxidoreductase domain"/>
    <property type="match status" value="1"/>
</dbReference>
<dbReference type="PANTHER" id="PTHR43625:SF40">
    <property type="entry name" value="ALDO-KETO REDUCTASE YAKC [NADP(+)]"/>
    <property type="match status" value="1"/>
</dbReference>
<dbReference type="PANTHER" id="PTHR43625">
    <property type="entry name" value="AFLATOXIN B1 ALDEHYDE REDUCTASE"/>
    <property type="match status" value="1"/>
</dbReference>
<organism evidence="3 4">
    <name type="scientific">Podospora aff. communis PSN243</name>
    <dbReference type="NCBI Taxonomy" id="3040156"/>
    <lineage>
        <taxon>Eukaryota</taxon>
        <taxon>Fungi</taxon>
        <taxon>Dikarya</taxon>
        <taxon>Ascomycota</taxon>
        <taxon>Pezizomycotina</taxon>
        <taxon>Sordariomycetes</taxon>
        <taxon>Sordariomycetidae</taxon>
        <taxon>Sordariales</taxon>
        <taxon>Podosporaceae</taxon>
        <taxon>Podospora</taxon>
    </lineage>
</organism>
<reference evidence="3" key="1">
    <citation type="journal article" date="2023" name="Mol. Phylogenet. Evol.">
        <title>Genome-scale phylogeny and comparative genomics of the fungal order Sordariales.</title>
        <authorList>
            <person name="Hensen N."/>
            <person name="Bonometti L."/>
            <person name="Westerberg I."/>
            <person name="Brannstrom I.O."/>
            <person name="Guillou S."/>
            <person name="Cros-Aarteil S."/>
            <person name="Calhoun S."/>
            <person name="Haridas S."/>
            <person name="Kuo A."/>
            <person name="Mondo S."/>
            <person name="Pangilinan J."/>
            <person name="Riley R."/>
            <person name="LaButti K."/>
            <person name="Andreopoulos B."/>
            <person name="Lipzen A."/>
            <person name="Chen C."/>
            <person name="Yan M."/>
            <person name="Daum C."/>
            <person name="Ng V."/>
            <person name="Clum A."/>
            <person name="Steindorff A."/>
            <person name="Ohm R.A."/>
            <person name="Martin F."/>
            <person name="Silar P."/>
            <person name="Natvig D.O."/>
            <person name="Lalanne C."/>
            <person name="Gautier V."/>
            <person name="Ament-Velasquez S.L."/>
            <person name="Kruys A."/>
            <person name="Hutchinson M.I."/>
            <person name="Powell A.J."/>
            <person name="Barry K."/>
            <person name="Miller A.N."/>
            <person name="Grigoriev I.V."/>
            <person name="Debuchy R."/>
            <person name="Gladieux P."/>
            <person name="Hiltunen Thoren M."/>
            <person name="Johannesson H."/>
        </authorList>
    </citation>
    <scope>NUCLEOTIDE SEQUENCE</scope>
    <source>
        <strain evidence="3">PSN243</strain>
    </source>
</reference>